<feature type="domain" description="Mycothiol-dependent maleylpyruvate isomerase metal-binding" evidence="1">
    <location>
        <begin position="10"/>
        <end position="136"/>
    </location>
</feature>
<dbReference type="InterPro" id="IPR017517">
    <property type="entry name" value="Maleyloyr_isom"/>
</dbReference>
<dbReference type="Gene3D" id="1.20.120.450">
    <property type="entry name" value="dinb family like domain"/>
    <property type="match status" value="1"/>
</dbReference>
<reference evidence="2 3" key="1">
    <citation type="submission" date="2018-05" db="EMBL/GenBank/DDBJ databases">
        <authorList>
            <consortium name="IHU Genomes"/>
        </authorList>
    </citation>
    <scope>NUCLEOTIDE SEQUENCE [LARGE SCALE GENOMIC DNA]</scope>
    <source>
        <strain evidence="2 3">P7335</strain>
    </source>
</reference>
<dbReference type="InterPro" id="IPR034660">
    <property type="entry name" value="DinB/YfiT-like"/>
</dbReference>
<dbReference type="STRING" id="39692.BST38_13545"/>
<dbReference type="PANTHER" id="PTHR40758:SF1">
    <property type="entry name" value="CONSERVED PROTEIN"/>
    <property type="match status" value="1"/>
</dbReference>
<dbReference type="EMBL" id="UEGS01000001">
    <property type="protein sequence ID" value="SRX82311.1"/>
    <property type="molecule type" value="Genomic_DNA"/>
</dbReference>
<dbReference type="PANTHER" id="PTHR40758">
    <property type="entry name" value="CONSERVED PROTEIN"/>
    <property type="match status" value="1"/>
</dbReference>
<dbReference type="GO" id="GO:0046872">
    <property type="term" value="F:metal ion binding"/>
    <property type="evidence" value="ECO:0007669"/>
    <property type="project" value="InterPro"/>
</dbReference>
<protein>
    <recommendedName>
        <fullName evidence="1">Mycothiol-dependent maleylpyruvate isomerase metal-binding domain-containing protein</fullName>
    </recommendedName>
</protein>
<sequence>MTAFGWRCNEIEAQADLFAGHLEGSDLSAPVPSCPGWSVAQLTRHVEAGLRWAHEIVSTSAAAPPPETALRQLAAVSDDDGAALGAVLRSAASDLARVLRRAGPDAQMWCPVPGGGSAFYARRFAHEAAVHRADAALALGHQFVVPTFVAVDGVEEWLELGCLPFHFEVHPWMRDLLGPGRTIGLHTADTDDHWILDFTGDVLAWRRGAEQAAADLRGPAADLLLVLYRRKPVSTVAVRGDAGLVDFWLDRVGFA</sequence>
<dbReference type="Pfam" id="PF11716">
    <property type="entry name" value="MDMPI_N"/>
    <property type="match status" value="1"/>
</dbReference>
<proteinExistence type="predicted"/>
<name>A0A375YMK3_MYCPF</name>
<dbReference type="NCBIfam" id="TIGR03083">
    <property type="entry name" value="maleylpyruvate isomerase family mycothiol-dependent enzyme"/>
    <property type="match status" value="1"/>
</dbReference>
<dbReference type="Proteomes" id="UP000252008">
    <property type="component" value="Unassembled WGS sequence"/>
</dbReference>
<evidence type="ECO:0000259" key="1">
    <source>
        <dbReference type="Pfam" id="PF11716"/>
    </source>
</evidence>
<organism evidence="2 3">
    <name type="scientific">Mycolicibacterium parafortuitum</name>
    <name type="common">Mycobacterium parafortuitum</name>
    <dbReference type="NCBI Taxonomy" id="39692"/>
    <lineage>
        <taxon>Bacteria</taxon>
        <taxon>Bacillati</taxon>
        <taxon>Actinomycetota</taxon>
        <taxon>Actinomycetes</taxon>
        <taxon>Mycobacteriales</taxon>
        <taxon>Mycobacteriaceae</taxon>
        <taxon>Mycolicibacterium</taxon>
    </lineage>
</organism>
<dbReference type="RefSeq" id="WP_083143845.1">
    <property type="nucleotide sequence ID" value="NZ_MVID01000010.1"/>
</dbReference>
<dbReference type="SUPFAM" id="SSF109854">
    <property type="entry name" value="DinB/YfiT-like putative metalloenzymes"/>
    <property type="match status" value="1"/>
</dbReference>
<gene>
    <name evidence="2" type="ORF">MPP7335_04071</name>
</gene>
<evidence type="ECO:0000313" key="2">
    <source>
        <dbReference type="EMBL" id="SRX82311.1"/>
    </source>
</evidence>
<accession>A0A375YMK3</accession>
<dbReference type="GO" id="GO:0005886">
    <property type="term" value="C:plasma membrane"/>
    <property type="evidence" value="ECO:0007669"/>
    <property type="project" value="TreeGrafter"/>
</dbReference>
<dbReference type="AlphaFoldDB" id="A0A375YMK3"/>
<keyword evidence="3" id="KW-1185">Reference proteome</keyword>
<evidence type="ECO:0000313" key="3">
    <source>
        <dbReference type="Proteomes" id="UP000252008"/>
    </source>
</evidence>
<dbReference type="InterPro" id="IPR024344">
    <property type="entry name" value="MDMPI_metal-binding"/>
</dbReference>